<dbReference type="EMBL" id="JADKFW010000004">
    <property type="protein sequence ID" value="MBK9716750.1"/>
    <property type="molecule type" value="Genomic_DNA"/>
</dbReference>
<evidence type="ECO:0008006" key="3">
    <source>
        <dbReference type="Google" id="ProtNLM"/>
    </source>
</evidence>
<organism evidence="1 2">
    <name type="scientific">Candidatus Defluviibacterium haderslevense</name>
    <dbReference type="NCBI Taxonomy" id="2981993"/>
    <lineage>
        <taxon>Bacteria</taxon>
        <taxon>Pseudomonadati</taxon>
        <taxon>Bacteroidota</taxon>
        <taxon>Saprospiria</taxon>
        <taxon>Saprospirales</taxon>
        <taxon>Saprospiraceae</taxon>
        <taxon>Candidatus Defluviibacterium</taxon>
    </lineage>
</organism>
<dbReference type="InterPro" id="IPR016181">
    <property type="entry name" value="Acyl_CoA_acyltransferase"/>
</dbReference>
<comment type="caution">
    <text evidence="1">The sequence shown here is derived from an EMBL/GenBank/DDBJ whole genome shotgun (WGS) entry which is preliminary data.</text>
</comment>
<accession>A0A9D7S7T3</accession>
<dbReference type="Gene3D" id="3.40.630.30">
    <property type="match status" value="1"/>
</dbReference>
<dbReference type="AlphaFoldDB" id="A0A9D7S7T3"/>
<evidence type="ECO:0000313" key="2">
    <source>
        <dbReference type="Proteomes" id="UP000808349"/>
    </source>
</evidence>
<proteinExistence type="predicted"/>
<dbReference type="Proteomes" id="UP000808349">
    <property type="component" value="Unassembled WGS sequence"/>
</dbReference>
<reference evidence="1 2" key="1">
    <citation type="submission" date="2020-10" db="EMBL/GenBank/DDBJ databases">
        <title>Connecting structure to function with the recovery of over 1000 high-quality activated sludge metagenome-assembled genomes encoding full-length rRNA genes using long-read sequencing.</title>
        <authorList>
            <person name="Singleton C.M."/>
            <person name="Petriglieri F."/>
            <person name="Kristensen J.M."/>
            <person name="Kirkegaard R.H."/>
            <person name="Michaelsen T.Y."/>
            <person name="Andersen M.H."/>
            <person name="Karst S.M."/>
            <person name="Dueholm M.S."/>
            <person name="Nielsen P.H."/>
            <person name="Albertsen M."/>
        </authorList>
    </citation>
    <scope>NUCLEOTIDE SEQUENCE [LARGE SCALE GENOMIC DNA]</scope>
    <source>
        <strain evidence="1">Ribe_18-Q3-R11-54_BAT3C.373</strain>
    </source>
</reference>
<protein>
    <recommendedName>
        <fullName evidence="3">BioF2-like acetyltransferase domain-containing protein</fullName>
    </recommendedName>
</protein>
<sequence length="301" mass="35473">MWIWKNRAEIDVIEWDKYLQHSSSQQIELSSWYLDIVAQHWGAFYHKASGARIPVAYHTKWIFIKQVYRPAFIQQMNIISQNTLDVKDRLKLIQTIKQKFPCGQFNSGLTITDSKIRKNYVLSLISYNQQGVQLFSAHHRKEIVLASSKNLNIQLSNQIEVFIDHYQTFSLSKLGHSGIEKHLLEQLILSSLNKENGILLMVFDESSQPLAGAFFQSYKRRLVYLMSYTNPEGKKKNAMYGLLKYVFDHYKDTHDVFDFEGSDIPGIQFFFEGFGATLQNYSEWIWRDHFMCKLYHRFRRG</sequence>
<evidence type="ECO:0000313" key="1">
    <source>
        <dbReference type="EMBL" id="MBK9716750.1"/>
    </source>
</evidence>
<dbReference type="SUPFAM" id="SSF55729">
    <property type="entry name" value="Acyl-CoA N-acyltransferases (Nat)"/>
    <property type="match status" value="1"/>
</dbReference>
<gene>
    <name evidence="1" type="ORF">IPO85_04400</name>
</gene>
<name>A0A9D7S7T3_9BACT</name>